<feature type="transmembrane region" description="Helical" evidence="1">
    <location>
        <begin position="375"/>
        <end position="393"/>
    </location>
</feature>
<dbReference type="GO" id="GO:0016301">
    <property type="term" value="F:kinase activity"/>
    <property type="evidence" value="ECO:0007669"/>
    <property type="project" value="UniProtKB-KW"/>
</dbReference>
<dbReference type="PANTHER" id="PTHR30569:SF0">
    <property type="entry name" value="CYTOSINE PERMEASE"/>
    <property type="match status" value="1"/>
</dbReference>
<keyword evidence="1" id="KW-0812">Transmembrane</keyword>
<organism evidence="2 3">
    <name type="scientific">Actinacidiphila reveromycinica</name>
    <dbReference type="NCBI Taxonomy" id="659352"/>
    <lineage>
        <taxon>Bacteria</taxon>
        <taxon>Bacillati</taxon>
        <taxon>Actinomycetota</taxon>
        <taxon>Actinomycetes</taxon>
        <taxon>Kitasatosporales</taxon>
        <taxon>Streptomycetaceae</taxon>
        <taxon>Actinacidiphila</taxon>
    </lineage>
</organism>
<dbReference type="EMBL" id="AP018365">
    <property type="protein sequence ID" value="BBB01863.1"/>
    <property type="molecule type" value="Genomic_DNA"/>
</dbReference>
<protein>
    <submittedName>
        <fullName evidence="2">Putative histidine kinase</fullName>
    </submittedName>
</protein>
<dbReference type="KEGG" id="arev:RVR_9472"/>
<feature type="transmembrane region" description="Helical" evidence="1">
    <location>
        <begin position="441"/>
        <end position="464"/>
    </location>
</feature>
<dbReference type="AlphaFoldDB" id="A0A7U3VSF3"/>
<evidence type="ECO:0000313" key="3">
    <source>
        <dbReference type="Proteomes" id="UP000595703"/>
    </source>
</evidence>
<feature type="transmembrane region" description="Helical" evidence="1">
    <location>
        <begin position="60"/>
        <end position="84"/>
    </location>
</feature>
<dbReference type="GO" id="GO:0005886">
    <property type="term" value="C:plasma membrane"/>
    <property type="evidence" value="ECO:0007669"/>
    <property type="project" value="TreeGrafter"/>
</dbReference>
<dbReference type="GO" id="GO:0015209">
    <property type="term" value="F:cytosine transmembrane transporter activity"/>
    <property type="evidence" value="ECO:0007669"/>
    <property type="project" value="InterPro"/>
</dbReference>
<feature type="transmembrane region" description="Helical" evidence="1">
    <location>
        <begin position="294"/>
        <end position="315"/>
    </location>
</feature>
<feature type="transmembrane region" description="Helical" evidence="1">
    <location>
        <begin position="347"/>
        <end position="369"/>
    </location>
</feature>
<dbReference type="Proteomes" id="UP000595703">
    <property type="component" value="Chromosome"/>
</dbReference>
<name>A0A7U3VSF3_9ACTN</name>
<proteinExistence type="predicted"/>
<feature type="transmembrane region" description="Helical" evidence="1">
    <location>
        <begin position="140"/>
        <end position="158"/>
    </location>
</feature>
<accession>A0A7U3VSF3</accession>
<evidence type="ECO:0000313" key="2">
    <source>
        <dbReference type="EMBL" id="BBB01863.1"/>
    </source>
</evidence>
<gene>
    <name evidence="2" type="ORF">RVR_9472</name>
</gene>
<keyword evidence="3" id="KW-1185">Reference proteome</keyword>
<keyword evidence="2" id="KW-0808">Transferase</keyword>
<dbReference type="PANTHER" id="PTHR30569">
    <property type="entry name" value="CYTOSINE TRANSPORTER CODB"/>
    <property type="match status" value="1"/>
</dbReference>
<feature type="transmembrane region" description="Helical" evidence="1">
    <location>
        <begin position="414"/>
        <end position="435"/>
    </location>
</feature>
<reference evidence="2 3" key="4">
    <citation type="journal article" date="2020" name="Sci. Rep.">
        <title>beta-carboline chemical signals induce reveromycin production through a LuxR family regulator in Streptomyces sp. SN-593.</title>
        <authorList>
            <person name="Panthee S."/>
            <person name="Kito N."/>
            <person name="Hayashi T."/>
            <person name="Shimizu T."/>
            <person name="Ishikawa J."/>
            <person name="Hamamoto H."/>
            <person name="Osada H."/>
            <person name="Takahashi S."/>
        </authorList>
    </citation>
    <scope>NUCLEOTIDE SEQUENCE [LARGE SCALE GENOMIC DNA]</scope>
    <source>
        <strain evidence="2 3">SN-593</strain>
    </source>
</reference>
<reference evidence="2 3" key="2">
    <citation type="journal article" date="2011" name="J. Antibiot.">
        <title>Furaquinocins I and J: novel polyketide isoprenoid hybrid compounds from Streptomyces reveromyceticus SN-593.</title>
        <authorList>
            <person name="Panthee S."/>
            <person name="Takahashi S."/>
            <person name="Takagi H."/>
            <person name="Nogawa T."/>
            <person name="Oowada E."/>
            <person name="Uramoto M."/>
            <person name="Osada H."/>
        </authorList>
    </citation>
    <scope>NUCLEOTIDE SEQUENCE [LARGE SCALE GENOMIC DNA]</scope>
    <source>
        <strain evidence="2 3">SN-593</strain>
    </source>
</reference>
<keyword evidence="2" id="KW-0418">Kinase</keyword>
<keyword evidence="1" id="KW-1133">Transmembrane helix</keyword>
<dbReference type="InterPro" id="IPR030191">
    <property type="entry name" value="CodB"/>
</dbReference>
<evidence type="ECO:0000256" key="1">
    <source>
        <dbReference type="SAM" id="Phobius"/>
    </source>
</evidence>
<dbReference type="Gene3D" id="1.10.4160.10">
    <property type="entry name" value="Hydantoin permease"/>
    <property type="match status" value="1"/>
</dbReference>
<reference evidence="2 3" key="3">
    <citation type="journal article" date="2011" name="Nat. Chem. Biol.">
        <title>Reveromycin A biosynthesis uses RevG and RevJ for stereospecific spiroacetal formation.</title>
        <authorList>
            <person name="Takahashi S."/>
            <person name="Toyoda A."/>
            <person name="Sekiyama Y."/>
            <person name="Takagi H."/>
            <person name="Nogawa T."/>
            <person name="Uramoto M."/>
            <person name="Suzuki R."/>
            <person name="Koshino H."/>
            <person name="Kumano T."/>
            <person name="Panthee S."/>
            <person name="Dairi T."/>
            <person name="Ishikawa J."/>
            <person name="Ikeda H."/>
            <person name="Sakaki Y."/>
            <person name="Osada H."/>
        </authorList>
    </citation>
    <scope>NUCLEOTIDE SEQUENCE [LARGE SCALE GENOMIC DNA]</scope>
    <source>
        <strain evidence="2 3">SN-593</strain>
    </source>
</reference>
<feature type="transmembrane region" description="Helical" evidence="1">
    <location>
        <begin position="165"/>
        <end position="183"/>
    </location>
</feature>
<feature type="transmembrane region" description="Helical" evidence="1">
    <location>
        <begin position="96"/>
        <end position="120"/>
    </location>
</feature>
<keyword evidence="1" id="KW-0472">Membrane</keyword>
<reference evidence="2 3" key="1">
    <citation type="journal article" date="2010" name="J. Bacteriol.">
        <title>Biochemical characterization of a novel indole prenyltransferase from Streptomyces sp. SN-593.</title>
        <authorList>
            <person name="Takahashi S."/>
            <person name="Takagi H."/>
            <person name="Toyoda A."/>
            <person name="Uramoto M."/>
            <person name="Nogawa T."/>
            <person name="Ueki M."/>
            <person name="Sakaki Y."/>
            <person name="Osada H."/>
        </authorList>
    </citation>
    <scope>NUCLEOTIDE SEQUENCE [LARGE SCALE GENOMIC DNA]</scope>
    <source>
        <strain evidence="2 3">SN-593</strain>
    </source>
</reference>
<feature type="transmembrane region" description="Helical" evidence="1">
    <location>
        <begin position="246"/>
        <end position="274"/>
    </location>
</feature>
<feature type="transmembrane region" description="Helical" evidence="1">
    <location>
        <begin position="203"/>
        <end position="225"/>
    </location>
</feature>
<sequence length="571" mass="60445">MVGMGLADNPEMEDYSLRFTPAAFRKWSPWMVFLSCLVGISAMAGYALDAAFVDAYGFGNALVGFLVAAAVTVPLTLVLAFAIARKHVDIDLLTRGSGFGYLGSTLTSLVYATYTLIFLAYEGAIMAQAVTALTHLDIHLSYVLVAAVMIPLTLYGMTFSSKFQAWTWPLWVALIGLAVGAAVTSPDAGHHMTSPATVSASGAAGISVLAVFTIAAAQLSLATQIGEQGDYLRLMKDPEPGRERSWRLAVLFGGPGMSLFAVAIFFASTLLVGYAGTRADAGVVAVPVDLFTVVFERVTGGHTSALVLAGSLVLLSQLKINIMNTYSGSLSWSNFFSRLLHRHPGRAAWVFLQVGLALVLMELDIFHHIVTVLTWYANIGVAWITAMFSDLVINKRWLRLSPPQVVFHRAHLYHVNPVGFGSMLVAAGVSMTASYKVFGPTAAALAPFLSVGLALLLPPLVAAATRGRWYIARLSEFPPGVEELPCTVCGGDYDVSDLATCPFHRGTICSLCCSTEGACHDRCKPSAWRPPAGATMLGMPTVPTLVARGGDGPAAVPAHAAGAGPVEEAQA</sequence>
<feature type="transmembrane region" description="Helical" evidence="1">
    <location>
        <begin position="27"/>
        <end position="48"/>
    </location>
</feature>